<name>A0A9K3Q8W2_9STRA</name>
<feature type="region of interest" description="Disordered" evidence="1">
    <location>
        <begin position="228"/>
        <end position="521"/>
    </location>
</feature>
<feature type="compositionally biased region" description="Polar residues" evidence="1">
    <location>
        <begin position="555"/>
        <end position="565"/>
    </location>
</feature>
<organism evidence="2 3">
    <name type="scientific">Nitzschia inconspicua</name>
    <dbReference type="NCBI Taxonomy" id="303405"/>
    <lineage>
        <taxon>Eukaryota</taxon>
        <taxon>Sar</taxon>
        <taxon>Stramenopiles</taxon>
        <taxon>Ochrophyta</taxon>
        <taxon>Bacillariophyta</taxon>
        <taxon>Bacillariophyceae</taxon>
        <taxon>Bacillariophycidae</taxon>
        <taxon>Bacillariales</taxon>
        <taxon>Bacillariaceae</taxon>
        <taxon>Nitzschia</taxon>
    </lineage>
</organism>
<feature type="compositionally biased region" description="Polar residues" evidence="1">
    <location>
        <begin position="440"/>
        <end position="453"/>
    </location>
</feature>
<protein>
    <submittedName>
        <fullName evidence="2">Uncharacterized protein</fullName>
    </submittedName>
</protein>
<evidence type="ECO:0000313" key="2">
    <source>
        <dbReference type="EMBL" id="KAG7374455.1"/>
    </source>
</evidence>
<feature type="compositionally biased region" description="Low complexity" evidence="1">
    <location>
        <begin position="129"/>
        <end position="141"/>
    </location>
</feature>
<keyword evidence="3" id="KW-1185">Reference proteome</keyword>
<feature type="region of interest" description="Disordered" evidence="1">
    <location>
        <begin position="127"/>
        <end position="146"/>
    </location>
</feature>
<gene>
    <name evidence="2" type="ORF">IV203_013550</name>
</gene>
<feature type="compositionally biased region" description="Polar residues" evidence="1">
    <location>
        <begin position="408"/>
        <end position="420"/>
    </location>
</feature>
<feature type="region of interest" description="Disordered" evidence="1">
    <location>
        <begin position="1"/>
        <end position="26"/>
    </location>
</feature>
<proteinExistence type="predicted"/>
<sequence>MRSSKKLDAHIIMADNSEDNHDSSPSVTDIMHLCRVSHQGLLDAIPNLPLETSPRKKEESSRYASNDSSDFLANSPTGTPSETISQLKRKKALNISHPNEFTKEKIIYRAGRFHQRRKPSMVWRNINESSPSKSRSHSFSSAVTERVSNTTIYQKQSKSRIDNYLSKVVNSPPKGILKNSAAIQSPQTLLDNLISAKNQVFPVSSPTGVVDSPISPGGTHIQGRINRWSYHSNDSSSPAKIPLRAKSPSDKRRRKNLTRSAVRPSRNRPEGGSMSKSRLPREGFICRRSCRSMPAGSRRRRRPHFPNSSEKVAHRSLSPRYTGHPRKVELKEHRSRSSNRNLHSREKLKLHQATSSPGHSPSRFSSPSKQKRTSSSPLPRSGRSLSPTKARQHKRSSRSTQKVSQSSNGGAENATCSRGSTIVYGEEEDNSREQSRRPMTPSSSFTNRSSCSPSRERLRHQHITTQDRISKRSKSSCRSTTPNRGARLSREEEPPELTKQSLSPTKTSPRPASEPVRNDSLTKIVREFSSLGGSWPSFPRKPIFPLPKCFHFRSTSPRARSQTLTSRERSTSENQPGTDQLGDVDSLHLSPSCHEGDLNSMSGAKSIAGLMDGEKIEKAVISTPQNVTWVRGLVRSWSRAKFEGPHKMDKQNQ</sequence>
<feature type="region of interest" description="Disordered" evidence="1">
    <location>
        <begin position="46"/>
        <end position="88"/>
    </location>
</feature>
<reference evidence="2" key="2">
    <citation type="submission" date="2021-04" db="EMBL/GenBank/DDBJ databases">
        <authorList>
            <person name="Podell S."/>
        </authorList>
    </citation>
    <scope>NUCLEOTIDE SEQUENCE</scope>
    <source>
        <strain evidence="2">Hildebrandi</strain>
    </source>
</reference>
<reference evidence="2" key="1">
    <citation type="journal article" date="2021" name="Sci. Rep.">
        <title>Diploid genomic architecture of Nitzschia inconspicua, an elite biomass production diatom.</title>
        <authorList>
            <person name="Oliver A."/>
            <person name="Podell S."/>
            <person name="Pinowska A."/>
            <person name="Traller J.C."/>
            <person name="Smith S.R."/>
            <person name="McClure R."/>
            <person name="Beliaev A."/>
            <person name="Bohutskyi P."/>
            <person name="Hill E.A."/>
            <person name="Rabines A."/>
            <person name="Zheng H."/>
            <person name="Allen L.Z."/>
            <person name="Kuo A."/>
            <person name="Grigoriev I.V."/>
            <person name="Allen A.E."/>
            <person name="Hazlebeck D."/>
            <person name="Allen E.E."/>
        </authorList>
    </citation>
    <scope>NUCLEOTIDE SEQUENCE</scope>
    <source>
        <strain evidence="2">Hildebrandi</strain>
    </source>
</reference>
<evidence type="ECO:0000256" key="1">
    <source>
        <dbReference type="SAM" id="MobiDB-lite"/>
    </source>
</evidence>
<feature type="region of interest" description="Disordered" evidence="1">
    <location>
        <begin position="555"/>
        <end position="584"/>
    </location>
</feature>
<accession>A0A9K3Q8W2</accession>
<dbReference type="EMBL" id="JAGRRH010000001">
    <property type="protein sequence ID" value="KAG7374455.1"/>
    <property type="molecule type" value="Genomic_DNA"/>
</dbReference>
<feature type="compositionally biased region" description="Polar residues" evidence="1">
    <location>
        <begin position="229"/>
        <end position="238"/>
    </location>
</feature>
<feature type="compositionally biased region" description="Polar residues" evidence="1">
    <location>
        <begin position="498"/>
        <end position="510"/>
    </location>
</feature>
<comment type="caution">
    <text evidence="2">The sequence shown here is derived from an EMBL/GenBank/DDBJ whole genome shotgun (WGS) entry which is preliminary data.</text>
</comment>
<feature type="compositionally biased region" description="Low complexity" evidence="1">
    <location>
        <begin position="398"/>
        <end position="407"/>
    </location>
</feature>
<dbReference type="Proteomes" id="UP000693970">
    <property type="component" value="Unassembled WGS sequence"/>
</dbReference>
<feature type="compositionally biased region" description="Low complexity" evidence="1">
    <location>
        <begin position="355"/>
        <end position="388"/>
    </location>
</feature>
<dbReference type="AlphaFoldDB" id="A0A9K3Q8W2"/>
<evidence type="ECO:0000313" key="3">
    <source>
        <dbReference type="Proteomes" id="UP000693970"/>
    </source>
</evidence>
<feature type="compositionally biased region" description="Polar residues" evidence="1">
    <location>
        <begin position="62"/>
        <end position="86"/>
    </location>
</feature>